<dbReference type="Proteomes" id="UP001054945">
    <property type="component" value="Unassembled WGS sequence"/>
</dbReference>
<protein>
    <submittedName>
        <fullName evidence="1">Uncharacterized protein</fullName>
    </submittedName>
</protein>
<evidence type="ECO:0000313" key="2">
    <source>
        <dbReference type="Proteomes" id="UP001054945"/>
    </source>
</evidence>
<dbReference type="AlphaFoldDB" id="A0AAV4M7H1"/>
<organism evidence="1 2">
    <name type="scientific">Caerostris extrusa</name>
    <name type="common">Bark spider</name>
    <name type="synonym">Caerostris bankana</name>
    <dbReference type="NCBI Taxonomy" id="172846"/>
    <lineage>
        <taxon>Eukaryota</taxon>
        <taxon>Metazoa</taxon>
        <taxon>Ecdysozoa</taxon>
        <taxon>Arthropoda</taxon>
        <taxon>Chelicerata</taxon>
        <taxon>Arachnida</taxon>
        <taxon>Araneae</taxon>
        <taxon>Araneomorphae</taxon>
        <taxon>Entelegynae</taxon>
        <taxon>Araneoidea</taxon>
        <taxon>Araneidae</taxon>
        <taxon>Caerostris</taxon>
    </lineage>
</organism>
<comment type="caution">
    <text evidence="1">The sequence shown here is derived from an EMBL/GenBank/DDBJ whole genome shotgun (WGS) entry which is preliminary data.</text>
</comment>
<gene>
    <name evidence="1" type="ORF">CEXT_55971</name>
</gene>
<evidence type="ECO:0000313" key="1">
    <source>
        <dbReference type="EMBL" id="GIX67722.1"/>
    </source>
</evidence>
<accession>A0AAV4M7H1</accession>
<proteinExistence type="predicted"/>
<name>A0AAV4M7H1_CAEEX</name>
<reference evidence="1 2" key="1">
    <citation type="submission" date="2021-06" db="EMBL/GenBank/DDBJ databases">
        <title>Caerostris extrusa draft genome.</title>
        <authorList>
            <person name="Kono N."/>
            <person name="Arakawa K."/>
        </authorList>
    </citation>
    <scope>NUCLEOTIDE SEQUENCE [LARGE SCALE GENOMIC DNA]</scope>
</reference>
<keyword evidence="2" id="KW-1185">Reference proteome</keyword>
<dbReference type="EMBL" id="BPLR01001896">
    <property type="protein sequence ID" value="GIX67722.1"/>
    <property type="molecule type" value="Genomic_DNA"/>
</dbReference>
<sequence>MTLPILLSAPPWMQSSNPKRKLKAALKSFPGLTMQNLPKNVTDVDAAVLREIYKRGLSQIIAGKEKDCHPRNTWSRRRLIV</sequence>